<dbReference type="SMART" id="SM00388">
    <property type="entry name" value="HisKA"/>
    <property type="match status" value="1"/>
</dbReference>
<comment type="catalytic activity">
    <reaction evidence="1">
        <text>ATP + protein L-histidine = ADP + protein N-phospho-L-histidine.</text>
        <dbReference type="EC" id="2.7.13.3"/>
    </reaction>
</comment>
<keyword evidence="5" id="KW-0997">Cell inner membrane</keyword>
<dbReference type="AlphaFoldDB" id="A0A444VMS5"/>
<keyword evidence="6 14" id="KW-0597">Phosphoprotein</keyword>
<keyword evidence="10" id="KW-0547">Nucleotide-binding</keyword>
<gene>
    <name evidence="19" type="ORF">DN53_09335</name>
</gene>
<evidence type="ECO:0000259" key="16">
    <source>
        <dbReference type="PROSITE" id="PS50109"/>
    </source>
</evidence>
<keyword evidence="9" id="KW-0418">Kinase</keyword>
<dbReference type="SMART" id="SM00387">
    <property type="entry name" value="HATPase_c"/>
    <property type="match status" value="1"/>
</dbReference>
<dbReference type="PRINTS" id="PR00344">
    <property type="entry name" value="BCTRLSENSOR"/>
</dbReference>
<dbReference type="PANTHER" id="PTHR43047">
    <property type="entry name" value="TWO-COMPONENT HISTIDINE PROTEIN KINASE"/>
    <property type="match status" value="1"/>
</dbReference>
<dbReference type="CDD" id="cd00156">
    <property type="entry name" value="REC"/>
    <property type="match status" value="1"/>
</dbReference>
<dbReference type="InterPro" id="IPR036097">
    <property type="entry name" value="HisK_dim/P_sf"/>
</dbReference>
<evidence type="ECO:0000256" key="12">
    <source>
        <dbReference type="ARBA" id="ARBA00023136"/>
    </source>
</evidence>
<dbReference type="PROSITE" id="PS50110">
    <property type="entry name" value="RESPONSE_REGULATORY"/>
    <property type="match status" value="1"/>
</dbReference>
<dbReference type="SUPFAM" id="SSF47384">
    <property type="entry name" value="Homodimeric domain of signal transducing histidine kinase"/>
    <property type="match status" value="1"/>
</dbReference>
<feature type="modified residue" description="Phosphohistidine" evidence="13">
    <location>
        <position position="759"/>
    </location>
</feature>
<evidence type="ECO:0000256" key="9">
    <source>
        <dbReference type="ARBA" id="ARBA00022777"/>
    </source>
</evidence>
<feature type="domain" description="HPt" evidence="18">
    <location>
        <begin position="720"/>
        <end position="813"/>
    </location>
</feature>
<dbReference type="Pfam" id="PF00072">
    <property type="entry name" value="Response_reg"/>
    <property type="match status" value="1"/>
</dbReference>
<reference evidence="19 20" key="1">
    <citation type="submission" date="2014-04" db="EMBL/GenBank/DDBJ databases">
        <title>Whole genome of Muricauda olearia.</title>
        <authorList>
            <person name="Zhang X.-H."/>
            <person name="Tang K."/>
        </authorList>
    </citation>
    <scope>NUCLEOTIDE SEQUENCE [LARGE SCALE GENOMIC DNA]</scope>
    <source>
        <strain evidence="19 20">Th120</strain>
    </source>
</reference>
<dbReference type="GO" id="GO:0000155">
    <property type="term" value="F:phosphorelay sensor kinase activity"/>
    <property type="evidence" value="ECO:0007669"/>
    <property type="project" value="InterPro"/>
</dbReference>
<protein>
    <recommendedName>
        <fullName evidence="3">histidine kinase</fullName>
        <ecNumber evidence="3">2.7.13.3</ecNumber>
    </recommendedName>
</protein>
<dbReference type="EMBL" id="JJMP01000003">
    <property type="protein sequence ID" value="RYC52078.1"/>
    <property type="molecule type" value="Genomic_DNA"/>
</dbReference>
<sequence length="822" mass="93122">MGRKSENRFTLKIIFSYLTLGALGILAAFFIYTEFKSYTASQDKNEDNLKLLKTNRLLTGLYEAENLSKLALQTKSVKNLKVYTQKVDSINTLIDSLKPMVSARNVNQVSKLDSVQKLLQQKMYNSAELRKLKVENKNTAPIDSILRAFHKMEVDMGRITPETFAPNFDQLSLATQKSIREYVAILNKNIPDPNGNTDAKNIDSILEVSKSILQRAKTETAAAERSVSQKELQIYRTDLELSQKMRSIISSFEREIIQNTYLDNLKQKRVLQRSIRLAAAAIALGLLGIILFTFFISKDFWKVQQYRDRLEEEKKYSESLLKSREQLISTVSHDLRTPLNTISGYTELMEQSGLNKKQSKYLGNVKSASNYVENLANDLLDFSKLEAGKVHIEKVPFVLFDLIVETTSHFQETQSKKGVELHLDIAEELKNPITGDAFRVRQILTNLVGNAFKFTHSGYVKVEAGTKKSKDNSYLTIRVTDTGIGIEPRKQEIIFKEFAQAEDTTEKHYGGYGLGLTISKKLTELLGGTLTLASKKSEGSTFTLQLPFEFLKEPLTQAAENFTYQEGLTVYILDDDETLLELLREICQRNHIHVKTFSSYHDLARTENPNYDLLLTDIQMPDTDGFTVLQKLRERGGQLYSGQPIIAMTGQKIMDKKIYTKAGFTNVLQKPFSSHVLLKAVGAVSKINLESPIPLSRTDTIPESHSPLFQIAQISAFLDSPTAVREVLEVFMENTQKNLELLFSAIGDVDFFRIRSISHKMLPMFRQLEAQESIEILEGLEHLPDETHGKKVFETLSDLKTSIDQLEKAVCQYLATPPFDTD</sequence>
<dbReference type="GO" id="GO:0005886">
    <property type="term" value="C:plasma membrane"/>
    <property type="evidence" value="ECO:0007669"/>
    <property type="project" value="UniProtKB-SubCell"/>
</dbReference>
<evidence type="ECO:0000256" key="6">
    <source>
        <dbReference type="ARBA" id="ARBA00022553"/>
    </source>
</evidence>
<evidence type="ECO:0000256" key="15">
    <source>
        <dbReference type="SAM" id="Phobius"/>
    </source>
</evidence>
<feature type="transmembrane region" description="Helical" evidence="15">
    <location>
        <begin position="275"/>
        <end position="296"/>
    </location>
</feature>
<dbReference type="InterPro" id="IPR008207">
    <property type="entry name" value="Sig_transdc_His_kin_Hpt_dom"/>
</dbReference>
<dbReference type="InterPro" id="IPR036641">
    <property type="entry name" value="HPT_dom_sf"/>
</dbReference>
<evidence type="ECO:0000256" key="13">
    <source>
        <dbReference type="PROSITE-ProRule" id="PRU00110"/>
    </source>
</evidence>
<feature type="transmembrane region" description="Helical" evidence="15">
    <location>
        <begin position="13"/>
        <end position="32"/>
    </location>
</feature>
<dbReference type="SUPFAM" id="SSF52172">
    <property type="entry name" value="CheY-like"/>
    <property type="match status" value="1"/>
</dbReference>
<dbReference type="InterPro" id="IPR003594">
    <property type="entry name" value="HATPase_dom"/>
</dbReference>
<dbReference type="Gene3D" id="1.10.287.130">
    <property type="match status" value="1"/>
</dbReference>
<evidence type="ECO:0000256" key="2">
    <source>
        <dbReference type="ARBA" id="ARBA00004429"/>
    </source>
</evidence>
<evidence type="ECO:0000259" key="17">
    <source>
        <dbReference type="PROSITE" id="PS50110"/>
    </source>
</evidence>
<dbReference type="EC" id="2.7.13.3" evidence="3"/>
<evidence type="ECO:0000256" key="8">
    <source>
        <dbReference type="ARBA" id="ARBA00022692"/>
    </source>
</evidence>
<keyword evidence="4" id="KW-1003">Cell membrane</keyword>
<dbReference type="InterPro" id="IPR036890">
    <property type="entry name" value="HATPase_C_sf"/>
</dbReference>
<dbReference type="Gene3D" id="3.40.50.2300">
    <property type="match status" value="1"/>
</dbReference>
<dbReference type="Proteomes" id="UP000290261">
    <property type="component" value="Unassembled WGS sequence"/>
</dbReference>
<evidence type="ECO:0000256" key="4">
    <source>
        <dbReference type="ARBA" id="ARBA00022475"/>
    </source>
</evidence>
<dbReference type="InterPro" id="IPR011006">
    <property type="entry name" value="CheY-like_superfamily"/>
</dbReference>
<dbReference type="InterPro" id="IPR004358">
    <property type="entry name" value="Sig_transdc_His_kin-like_C"/>
</dbReference>
<dbReference type="PROSITE" id="PS50894">
    <property type="entry name" value="HPT"/>
    <property type="match status" value="1"/>
</dbReference>
<keyword evidence="20" id="KW-1185">Reference proteome</keyword>
<evidence type="ECO:0000256" key="3">
    <source>
        <dbReference type="ARBA" id="ARBA00012438"/>
    </source>
</evidence>
<proteinExistence type="predicted"/>
<keyword evidence="7" id="KW-0808">Transferase</keyword>
<accession>A0A444VMS5</accession>
<keyword evidence="12 15" id="KW-0472">Membrane</keyword>
<evidence type="ECO:0000256" key="11">
    <source>
        <dbReference type="ARBA" id="ARBA00022989"/>
    </source>
</evidence>
<dbReference type="CDD" id="cd16922">
    <property type="entry name" value="HATPase_EvgS-ArcB-TorS-like"/>
    <property type="match status" value="1"/>
</dbReference>
<dbReference type="SUPFAM" id="SSF55874">
    <property type="entry name" value="ATPase domain of HSP90 chaperone/DNA topoisomerase II/histidine kinase"/>
    <property type="match status" value="1"/>
</dbReference>
<dbReference type="FunFam" id="3.30.565.10:FF:000010">
    <property type="entry name" value="Sensor histidine kinase RcsC"/>
    <property type="match status" value="1"/>
</dbReference>
<keyword evidence="11 15" id="KW-1133">Transmembrane helix</keyword>
<feature type="modified residue" description="4-aspartylphosphate" evidence="14">
    <location>
        <position position="617"/>
    </location>
</feature>
<evidence type="ECO:0000313" key="19">
    <source>
        <dbReference type="EMBL" id="RYC52078.1"/>
    </source>
</evidence>
<dbReference type="RefSeq" id="WP_129653621.1">
    <property type="nucleotide sequence ID" value="NZ_ML142908.1"/>
</dbReference>
<evidence type="ECO:0000313" key="20">
    <source>
        <dbReference type="Proteomes" id="UP000290261"/>
    </source>
</evidence>
<dbReference type="Gene3D" id="3.30.565.10">
    <property type="entry name" value="Histidine kinase-like ATPase, C-terminal domain"/>
    <property type="match status" value="1"/>
</dbReference>
<evidence type="ECO:0000256" key="14">
    <source>
        <dbReference type="PROSITE-ProRule" id="PRU00169"/>
    </source>
</evidence>
<name>A0A444VMS5_9FLAO</name>
<dbReference type="InterPro" id="IPR005467">
    <property type="entry name" value="His_kinase_dom"/>
</dbReference>
<organism evidence="19 20">
    <name type="scientific">Flagellimonas olearia</name>
    <dbReference type="NCBI Taxonomy" id="552546"/>
    <lineage>
        <taxon>Bacteria</taxon>
        <taxon>Pseudomonadati</taxon>
        <taxon>Bacteroidota</taxon>
        <taxon>Flavobacteriia</taxon>
        <taxon>Flavobacteriales</taxon>
        <taxon>Flavobacteriaceae</taxon>
        <taxon>Flagellimonas</taxon>
    </lineage>
</organism>
<dbReference type="SMART" id="SM00448">
    <property type="entry name" value="REC"/>
    <property type="match status" value="1"/>
</dbReference>
<dbReference type="CDD" id="cd00082">
    <property type="entry name" value="HisKA"/>
    <property type="match status" value="1"/>
</dbReference>
<feature type="domain" description="Response regulatory" evidence="17">
    <location>
        <begin position="569"/>
        <end position="685"/>
    </location>
</feature>
<evidence type="ECO:0000259" key="18">
    <source>
        <dbReference type="PROSITE" id="PS50894"/>
    </source>
</evidence>
<dbReference type="Pfam" id="PF00512">
    <property type="entry name" value="HisKA"/>
    <property type="match status" value="1"/>
</dbReference>
<dbReference type="PANTHER" id="PTHR43047:SF64">
    <property type="entry name" value="HISTIDINE KINASE CONTAINING CHEY-HOMOLOGOUS RECEIVER DOMAIN AND PAS DOMAIN-RELATED"/>
    <property type="match status" value="1"/>
</dbReference>
<comment type="caution">
    <text evidence="19">The sequence shown here is derived from an EMBL/GenBank/DDBJ whole genome shotgun (WGS) entry which is preliminary data.</text>
</comment>
<dbReference type="Gene3D" id="1.20.120.160">
    <property type="entry name" value="HPT domain"/>
    <property type="match status" value="1"/>
</dbReference>
<evidence type="ECO:0000256" key="10">
    <source>
        <dbReference type="ARBA" id="ARBA00022840"/>
    </source>
</evidence>
<keyword evidence="10" id="KW-0067">ATP-binding</keyword>
<dbReference type="Pfam" id="PF02518">
    <property type="entry name" value="HATPase_c"/>
    <property type="match status" value="1"/>
</dbReference>
<dbReference type="InterPro" id="IPR001789">
    <property type="entry name" value="Sig_transdc_resp-reg_receiver"/>
</dbReference>
<comment type="subcellular location">
    <subcellularLocation>
        <location evidence="2">Cell inner membrane</location>
        <topology evidence="2">Multi-pass membrane protein</topology>
    </subcellularLocation>
</comment>
<evidence type="ECO:0000256" key="7">
    <source>
        <dbReference type="ARBA" id="ARBA00022679"/>
    </source>
</evidence>
<evidence type="ECO:0000256" key="5">
    <source>
        <dbReference type="ARBA" id="ARBA00022519"/>
    </source>
</evidence>
<feature type="domain" description="Histidine kinase" evidence="16">
    <location>
        <begin position="330"/>
        <end position="550"/>
    </location>
</feature>
<keyword evidence="8 15" id="KW-0812">Transmembrane</keyword>
<dbReference type="PROSITE" id="PS50109">
    <property type="entry name" value="HIS_KIN"/>
    <property type="match status" value="1"/>
</dbReference>
<evidence type="ECO:0000256" key="1">
    <source>
        <dbReference type="ARBA" id="ARBA00000085"/>
    </source>
</evidence>
<dbReference type="InterPro" id="IPR003661">
    <property type="entry name" value="HisK_dim/P_dom"/>
</dbReference>
<dbReference type="SUPFAM" id="SSF47226">
    <property type="entry name" value="Histidine-containing phosphotransfer domain, HPT domain"/>
    <property type="match status" value="1"/>
</dbReference>